<comment type="cofactor">
    <cofactor evidence="7">
        <name>Zn(2+)</name>
        <dbReference type="ChEBI" id="CHEBI:29105"/>
    </cofactor>
    <text evidence="7">Binds 1 zinc ion.</text>
</comment>
<dbReference type="Proteomes" id="UP000501366">
    <property type="component" value="Chromosome"/>
</dbReference>
<keyword evidence="5 7" id="KW-0479">Metal-binding</keyword>
<evidence type="ECO:0000256" key="1">
    <source>
        <dbReference type="ARBA" id="ARBA00004496"/>
    </source>
</evidence>
<dbReference type="RefSeq" id="WP_165888456.1">
    <property type="nucleotide sequence ID" value="NZ_CP015030.1"/>
</dbReference>
<dbReference type="KEGG" id="mgra:A4G16_01850"/>
<name>A0A6G8JG61_9PAST</name>
<gene>
    <name evidence="7" type="primary">sprT</name>
    <name evidence="9" type="ORF">A4G16_01850</name>
</gene>
<comment type="similarity">
    <text evidence="2 7">Belongs to the SprT family.</text>
</comment>
<dbReference type="SMART" id="SM00731">
    <property type="entry name" value="SprT"/>
    <property type="match status" value="1"/>
</dbReference>
<keyword evidence="4 7" id="KW-0963">Cytoplasm</keyword>
<dbReference type="NCBIfam" id="NF003421">
    <property type="entry name" value="PRK04860.1"/>
    <property type="match status" value="1"/>
</dbReference>
<evidence type="ECO:0000256" key="6">
    <source>
        <dbReference type="ARBA" id="ARBA00022833"/>
    </source>
</evidence>
<dbReference type="GO" id="GO:0005737">
    <property type="term" value="C:cytoplasm"/>
    <property type="evidence" value="ECO:0007669"/>
    <property type="project" value="UniProtKB-SubCell"/>
</dbReference>
<feature type="domain" description="SprT-like" evidence="8">
    <location>
        <begin position="13"/>
        <end position="161"/>
    </location>
</feature>
<sequence>MSDLRQLKMQVQRQLKRDLERANTYFNKTFTQPTVSYAVRGVKAGVAYLERDEVRFNPVLLQENGLEFISQVVPHELAHILVYQHFGRVQSHGKEWKMMMETVLGVPAEIYHCFDVQSVQQQFSYQCACQTHQLSIRRHNAVMRNKRSYICRLCKTKLHFSG</sequence>
<evidence type="ECO:0000313" key="10">
    <source>
        <dbReference type="Proteomes" id="UP000501366"/>
    </source>
</evidence>
<feature type="active site" evidence="7">
    <location>
        <position position="76"/>
    </location>
</feature>
<dbReference type="AlphaFoldDB" id="A0A6G8JG61"/>
<keyword evidence="6 7" id="KW-0862">Zinc</keyword>
<evidence type="ECO:0000256" key="4">
    <source>
        <dbReference type="ARBA" id="ARBA00022490"/>
    </source>
</evidence>
<feature type="binding site" evidence="7">
    <location>
        <position position="75"/>
    </location>
    <ligand>
        <name>Zn(2+)</name>
        <dbReference type="ChEBI" id="CHEBI:29105"/>
    </ligand>
</feature>
<proteinExistence type="inferred from homology"/>
<feature type="binding site" evidence="7">
    <location>
        <position position="79"/>
    </location>
    <ligand>
        <name>Zn(2+)</name>
        <dbReference type="ChEBI" id="CHEBI:29105"/>
    </ligand>
</feature>
<dbReference type="Pfam" id="PF10263">
    <property type="entry name" value="SprT-like"/>
    <property type="match status" value="1"/>
</dbReference>
<reference evidence="9 10" key="1">
    <citation type="submission" date="2016-03" db="EMBL/GenBank/DDBJ databases">
        <authorList>
            <person name="Bojesen A.M."/>
            <person name="Planet P."/>
            <person name="Hansen M.J."/>
        </authorList>
    </citation>
    <scope>NUCLEOTIDE SEQUENCE [LARGE SCALE GENOMIC DNA]</scope>
    <source>
        <strain evidence="9 10">B 234/94</strain>
    </source>
</reference>
<evidence type="ECO:0000256" key="2">
    <source>
        <dbReference type="ARBA" id="ARBA00006591"/>
    </source>
</evidence>
<dbReference type="InterPro" id="IPR023483">
    <property type="entry name" value="Uncharacterised_SprT"/>
</dbReference>
<evidence type="ECO:0000256" key="7">
    <source>
        <dbReference type="HAMAP-Rule" id="MF_00746"/>
    </source>
</evidence>
<dbReference type="InterPro" id="IPR035240">
    <property type="entry name" value="SprT_Zn_ribbon"/>
</dbReference>
<dbReference type="PANTHER" id="PTHR38773:SF1">
    <property type="entry name" value="PROTEIN SPRT"/>
    <property type="match status" value="1"/>
</dbReference>
<dbReference type="PANTHER" id="PTHR38773">
    <property type="entry name" value="PROTEIN SPRT"/>
    <property type="match status" value="1"/>
</dbReference>
<evidence type="ECO:0000256" key="3">
    <source>
        <dbReference type="ARBA" id="ARBA00020082"/>
    </source>
</evidence>
<comment type="subcellular location">
    <subcellularLocation>
        <location evidence="1 7">Cytoplasm</location>
    </subcellularLocation>
</comment>
<dbReference type="GO" id="GO:0006950">
    <property type="term" value="P:response to stress"/>
    <property type="evidence" value="ECO:0007669"/>
    <property type="project" value="UniProtKB-ARBA"/>
</dbReference>
<protein>
    <recommendedName>
        <fullName evidence="3 7">Protein SprT</fullName>
    </recommendedName>
</protein>
<accession>A0A6G8JG61</accession>
<dbReference type="InterPro" id="IPR006640">
    <property type="entry name" value="SprT-like_domain"/>
</dbReference>
<dbReference type="Pfam" id="PF17283">
    <property type="entry name" value="Zn_ribbon_SprT"/>
    <property type="match status" value="1"/>
</dbReference>
<evidence type="ECO:0000259" key="8">
    <source>
        <dbReference type="SMART" id="SM00731"/>
    </source>
</evidence>
<dbReference type="GO" id="GO:0008270">
    <property type="term" value="F:zinc ion binding"/>
    <property type="evidence" value="ECO:0007669"/>
    <property type="project" value="UniProtKB-UniRule"/>
</dbReference>
<dbReference type="EMBL" id="CP015030">
    <property type="protein sequence ID" value="QIM66202.1"/>
    <property type="molecule type" value="Genomic_DNA"/>
</dbReference>
<evidence type="ECO:0000256" key="5">
    <source>
        <dbReference type="ARBA" id="ARBA00022723"/>
    </source>
</evidence>
<evidence type="ECO:0000313" key="9">
    <source>
        <dbReference type="EMBL" id="QIM66202.1"/>
    </source>
</evidence>
<dbReference type="HAMAP" id="MF_00746">
    <property type="entry name" value="SprT"/>
    <property type="match status" value="1"/>
</dbReference>
<organism evidence="9 10">
    <name type="scientific">Mannheimia granulomatis</name>
    <dbReference type="NCBI Taxonomy" id="85402"/>
    <lineage>
        <taxon>Bacteria</taxon>
        <taxon>Pseudomonadati</taxon>
        <taxon>Pseudomonadota</taxon>
        <taxon>Gammaproteobacteria</taxon>
        <taxon>Pasteurellales</taxon>
        <taxon>Pasteurellaceae</taxon>
        <taxon>Mannheimia</taxon>
    </lineage>
</organism>